<dbReference type="Proteomes" id="UP000271683">
    <property type="component" value="Unassembled WGS sequence"/>
</dbReference>
<dbReference type="AlphaFoldDB" id="A0A3N1GCF0"/>
<feature type="signal peptide" evidence="1">
    <location>
        <begin position="1"/>
        <end position="35"/>
    </location>
</feature>
<gene>
    <name evidence="2" type="ORF">EDD30_0648</name>
</gene>
<keyword evidence="1" id="KW-0732">Signal</keyword>
<proteinExistence type="predicted"/>
<reference evidence="2 3" key="1">
    <citation type="submission" date="2018-11" db="EMBL/GenBank/DDBJ databases">
        <title>Sequencing the genomes of 1000 actinobacteria strains.</title>
        <authorList>
            <person name="Klenk H.-P."/>
        </authorList>
    </citation>
    <scope>NUCLEOTIDE SEQUENCE [LARGE SCALE GENOMIC DNA]</scope>
    <source>
        <strain evidence="2 3">DSM 43634</strain>
    </source>
</reference>
<dbReference type="RefSeq" id="WP_143162761.1">
    <property type="nucleotide sequence ID" value="NZ_RJKL01000001.1"/>
</dbReference>
<sequence>MSSRSPSAWVRRLAGAVTVVAVAAAAVLTPSAAQAAGPYGAAFVWLDTPDAAMCIVPGERQWNSSAPFQFRNEVCGLDVGLYSVDLPGQAARAGTVQVTAYGSDTAYCKVQSWAPSGDNQRVLVRCLDRRGTPTDSRFVLTYNNRSGSGGKPLAYVFANQPTNASYTPPANYQYNSSGALNTITRSPGEPGVYTVNAPGIGTTGGHVQVTAYGTGGEWCTAWNWTASGTAERIQVRCYNAAGAPADSRFTMSFVKDGNIFGYGVCCSADGHPTSYLYANKPTVASYEPAAAYRFLSGTSGITRLGAGRYEVNYGWASVGGAVNVTSVGGNGARCKVESFESDEVAVVVCHNTAGTLADAPFLLHHVGPFVIG</sequence>
<accession>A0A3N1GCF0</accession>
<evidence type="ECO:0000256" key="1">
    <source>
        <dbReference type="SAM" id="SignalP"/>
    </source>
</evidence>
<organism evidence="2 3">
    <name type="scientific">Couchioplanes caeruleus</name>
    <dbReference type="NCBI Taxonomy" id="56438"/>
    <lineage>
        <taxon>Bacteria</taxon>
        <taxon>Bacillati</taxon>
        <taxon>Actinomycetota</taxon>
        <taxon>Actinomycetes</taxon>
        <taxon>Micromonosporales</taxon>
        <taxon>Micromonosporaceae</taxon>
        <taxon>Couchioplanes</taxon>
    </lineage>
</organism>
<dbReference type="OrthoDB" id="3806195at2"/>
<dbReference type="EMBL" id="RJKL01000001">
    <property type="protein sequence ID" value="ROP27949.1"/>
    <property type="molecule type" value="Genomic_DNA"/>
</dbReference>
<evidence type="ECO:0000313" key="2">
    <source>
        <dbReference type="EMBL" id="ROP27949.1"/>
    </source>
</evidence>
<protein>
    <submittedName>
        <fullName evidence="2">Uncharacterized protein</fullName>
    </submittedName>
</protein>
<name>A0A3N1GCF0_9ACTN</name>
<evidence type="ECO:0000313" key="3">
    <source>
        <dbReference type="Proteomes" id="UP000271683"/>
    </source>
</evidence>
<comment type="caution">
    <text evidence="2">The sequence shown here is derived from an EMBL/GenBank/DDBJ whole genome shotgun (WGS) entry which is preliminary data.</text>
</comment>
<feature type="chain" id="PRO_5017980554" evidence="1">
    <location>
        <begin position="36"/>
        <end position="372"/>
    </location>
</feature>